<dbReference type="RefSeq" id="WP_147648598.1">
    <property type="nucleotide sequence ID" value="NZ_CP042806.1"/>
</dbReference>
<reference evidence="1 2" key="1">
    <citation type="submission" date="2019-08" db="EMBL/GenBank/DDBJ databases">
        <title>Complete genome sequence of Terriglobus albidus strain ORNL.</title>
        <authorList>
            <person name="Podar M."/>
        </authorList>
    </citation>
    <scope>NUCLEOTIDE SEQUENCE [LARGE SCALE GENOMIC DNA]</scope>
    <source>
        <strain evidence="1 2">ORNL</strain>
    </source>
</reference>
<dbReference type="SUPFAM" id="SSF75011">
    <property type="entry name" value="3-carboxy-cis,cis-mucoante lactonizing enzyme"/>
    <property type="match status" value="1"/>
</dbReference>
<evidence type="ECO:0008006" key="3">
    <source>
        <dbReference type="Google" id="ProtNLM"/>
    </source>
</evidence>
<gene>
    <name evidence="1" type="ORF">FTW19_16215</name>
</gene>
<accession>A0A5B9EH67</accession>
<keyword evidence="2" id="KW-1185">Reference proteome</keyword>
<name>A0A5B9EH67_9BACT</name>
<sequence length="749" mass="75944">MRRFVLLAFLVMFFIPVSVSITGCSRNKSSAVYCNGGDSGMLTGQITTINLEPRLTGVSLSSGQMGSVGTASATDCKGNSVSVSNFTYASSDTTHTLVDVNPSTGRLCAGSWNRNNAGGIADYTYCNTTGLSGTATVTASAGGATSNTVTVYVHPIIGSVALTGASQADCVSQGKAITLAADAFDTSGNSISSSIVGKFTFAAQTSGIVTIDENGVATAAQPGSTLITASISNATSTAGYFSTCPPTSIALNIPGSSSTSVSVNPNTTQPITATVLDKNNTTLTNLTLTYVSTTPRTIPAATGSVTPTFPGAAAITAFCLPPTCNPSPTDRVGLFGNGKPVASNNINVTTTGLSSNYLYLASTQSQYVTQIDMTTGNLGATLRLPYVPNSMQLSTDGAALYLGTSNEIITLNATSNAITKEDTSISGRVISVSPDSGTVVITDPSRKLIYLYTSAGVVSSTYGGVATRAAWSTDSTTVYITTADNQLITYSTPAGWHVIDNSGLTAVNDVAVTVPSVGAYFAGTTATVGHTYCHKTTYSGTSVSSIEYFPIAGGTASTVAAPLDRIAATNDGAHILGARMLSGVPQITDIGVSMPIGGSTQGGACPTASGAVPNFIQNSLNTYATTASGTAVTSIVPASNSTVAFVTYSAGTTGSPVIPAYFPSTNTVSNIALATTSGKSVPTAPVSGVFSADDATFFVSTAGDNQVHLITKGTTSYSDTRQLDPKLPAFSGSGYSVPDLIAAKPRTFQ</sequence>
<dbReference type="PROSITE" id="PS51257">
    <property type="entry name" value="PROKAR_LIPOPROTEIN"/>
    <property type="match status" value="1"/>
</dbReference>
<dbReference type="AlphaFoldDB" id="A0A5B9EH67"/>
<dbReference type="Gene3D" id="2.130.10.10">
    <property type="entry name" value="YVTN repeat-like/Quinoprotein amine dehydrogenase"/>
    <property type="match status" value="1"/>
</dbReference>
<dbReference type="EMBL" id="CP042806">
    <property type="protein sequence ID" value="QEE29406.1"/>
    <property type="molecule type" value="Genomic_DNA"/>
</dbReference>
<evidence type="ECO:0000313" key="1">
    <source>
        <dbReference type="EMBL" id="QEE29406.1"/>
    </source>
</evidence>
<dbReference type="Proteomes" id="UP000321820">
    <property type="component" value="Chromosome"/>
</dbReference>
<dbReference type="KEGG" id="talb:FTW19_16215"/>
<proteinExistence type="predicted"/>
<protein>
    <recommendedName>
        <fullName evidence="3">BIG2 domain-containing protein</fullName>
    </recommendedName>
</protein>
<dbReference type="OrthoDB" id="101199at2"/>
<organism evidence="1 2">
    <name type="scientific">Terriglobus albidus</name>
    <dbReference type="NCBI Taxonomy" id="1592106"/>
    <lineage>
        <taxon>Bacteria</taxon>
        <taxon>Pseudomonadati</taxon>
        <taxon>Acidobacteriota</taxon>
        <taxon>Terriglobia</taxon>
        <taxon>Terriglobales</taxon>
        <taxon>Acidobacteriaceae</taxon>
        <taxon>Terriglobus</taxon>
    </lineage>
</organism>
<evidence type="ECO:0000313" key="2">
    <source>
        <dbReference type="Proteomes" id="UP000321820"/>
    </source>
</evidence>
<dbReference type="InterPro" id="IPR015943">
    <property type="entry name" value="WD40/YVTN_repeat-like_dom_sf"/>
</dbReference>